<dbReference type="InParanoid" id="A0A672G5X7"/>
<evidence type="ECO:0000256" key="1">
    <source>
        <dbReference type="ARBA" id="ARBA00004496"/>
    </source>
</evidence>
<reference evidence="10" key="3">
    <citation type="submission" date="2025-09" db="UniProtKB">
        <authorList>
            <consortium name="Ensembl"/>
        </authorList>
    </citation>
    <scope>IDENTIFICATION</scope>
</reference>
<organism evidence="10 11">
    <name type="scientific">Salarias fasciatus</name>
    <name type="common">Jewelled blenny</name>
    <name type="synonym">Blennius fasciatus</name>
    <dbReference type="NCBI Taxonomy" id="181472"/>
    <lineage>
        <taxon>Eukaryota</taxon>
        <taxon>Metazoa</taxon>
        <taxon>Chordata</taxon>
        <taxon>Craniata</taxon>
        <taxon>Vertebrata</taxon>
        <taxon>Euteleostomi</taxon>
        <taxon>Actinopterygii</taxon>
        <taxon>Neopterygii</taxon>
        <taxon>Teleostei</taxon>
        <taxon>Neoteleostei</taxon>
        <taxon>Acanthomorphata</taxon>
        <taxon>Ovalentaria</taxon>
        <taxon>Blenniimorphae</taxon>
        <taxon>Blenniiformes</taxon>
        <taxon>Blennioidei</taxon>
        <taxon>Blenniidae</taxon>
        <taxon>Salariinae</taxon>
        <taxon>Salarias</taxon>
    </lineage>
</organism>
<proteinExistence type="inferred from homology"/>
<keyword evidence="11" id="KW-1185">Reference proteome</keyword>
<evidence type="ECO:0000256" key="8">
    <source>
        <dbReference type="ARBA" id="ARBA00041437"/>
    </source>
</evidence>
<evidence type="ECO:0000256" key="5">
    <source>
        <dbReference type="ARBA" id="ARBA00022704"/>
    </source>
</evidence>
<keyword evidence="4" id="KW-0646">Protease inhibitor</keyword>
<dbReference type="GO" id="GO:0071220">
    <property type="term" value="P:cellular response to bacterial lipoprotein"/>
    <property type="evidence" value="ECO:0007669"/>
    <property type="project" value="UniProtKB-ARBA"/>
</dbReference>
<dbReference type="GO" id="GO:0004869">
    <property type="term" value="F:cysteine-type endopeptidase inhibitor activity"/>
    <property type="evidence" value="ECO:0007669"/>
    <property type="project" value="UniProtKB-KW"/>
</dbReference>
<accession>A0A672G5X7</accession>
<dbReference type="PANTHER" id="PTHR11414">
    <property type="entry name" value="CYSTATIN FAMILY MEMBER"/>
    <property type="match status" value="1"/>
</dbReference>
<feature type="domain" description="Cystatin" evidence="9">
    <location>
        <begin position="2"/>
        <end position="99"/>
    </location>
</feature>
<protein>
    <recommendedName>
        <fullName evidence="7">Cystatin-B</fullName>
    </recommendedName>
    <alternativeName>
        <fullName evidence="8">Stefin-B</fullName>
    </alternativeName>
</protein>
<dbReference type="InterPro" id="IPR000010">
    <property type="entry name" value="Cystatin_dom"/>
</dbReference>
<dbReference type="Gene3D" id="3.10.450.10">
    <property type="match status" value="1"/>
</dbReference>
<comment type="similarity">
    <text evidence="2">Belongs to the cystatin family.</text>
</comment>
<dbReference type="SUPFAM" id="SSF54403">
    <property type="entry name" value="Cystatin/monellin"/>
    <property type="match status" value="1"/>
</dbReference>
<dbReference type="FunCoup" id="A0A672G5X7">
    <property type="interactions" value="1386"/>
</dbReference>
<evidence type="ECO:0000313" key="11">
    <source>
        <dbReference type="Proteomes" id="UP000472267"/>
    </source>
</evidence>
<dbReference type="InterPro" id="IPR001713">
    <property type="entry name" value="Prot_inh_stefin"/>
</dbReference>
<dbReference type="PROSITE" id="PS00287">
    <property type="entry name" value="CYSTATIN"/>
    <property type="match status" value="1"/>
</dbReference>
<keyword evidence="3" id="KW-0963">Cytoplasm</keyword>
<evidence type="ECO:0000313" key="10">
    <source>
        <dbReference type="Ensembl" id="ENSSFAP00005014326.1"/>
    </source>
</evidence>
<dbReference type="PANTHER" id="PTHR11414:SF21">
    <property type="entry name" value="CYSTATIN 14A, TANDEM DUPLICATE 1-RELATED"/>
    <property type="match status" value="1"/>
</dbReference>
<dbReference type="OrthoDB" id="2429551at2759"/>
<evidence type="ECO:0000256" key="7">
    <source>
        <dbReference type="ARBA" id="ARBA00040677"/>
    </source>
</evidence>
<evidence type="ECO:0000256" key="2">
    <source>
        <dbReference type="ARBA" id="ARBA00009403"/>
    </source>
</evidence>
<dbReference type="OMA" id="PCNGGET"/>
<gene>
    <name evidence="10" type="primary">cst14a.2</name>
</gene>
<sequence>MPKCGGLSDPKPADADTQQLCDSVKVEAQQKTGKNFSVYEAHSFATQVVAGTNYFIKVHVGDGKHVHLRVFKALPHAGGDIKLHGLQEEKTLHDPIEHF</sequence>
<dbReference type="GO" id="GO:0002376">
    <property type="term" value="P:immune system process"/>
    <property type="evidence" value="ECO:0007669"/>
    <property type="project" value="UniProtKB-KW"/>
</dbReference>
<dbReference type="Ensembl" id="ENSSFAT00005014927.1">
    <property type="protein sequence ID" value="ENSSFAP00005014326.1"/>
    <property type="gene ID" value="ENSSFAG00005007714.1"/>
</dbReference>
<evidence type="ECO:0000256" key="6">
    <source>
        <dbReference type="ARBA" id="ARBA00022859"/>
    </source>
</evidence>
<evidence type="ECO:0000256" key="4">
    <source>
        <dbReference type="ARBA" id="ARBA00022690"/>
    </source>
</evidence>
<dbReference type="AlphaFoldDB" id="A0A672G5X7"/>
<comment type="subcellular location">
    <subcellularLocation>
        <location evidence="1">Cytoplasm</location>
    </subcellularLocation>
</comment>
<dbReference type="CDD" id="cd00042">
    <property type="entry name" value="CY"/>
    <property type="match status" value="1"/>
</dbReference>
<reference evidence="10" key="1">
    <citation type="submission" date="2019-06" db="EMBL/GenBank/DDBJ databases">
        <authorList>
            <consortium name="Wellcome Sanger Institute Data Sharing"/>
        </authorList>
    </citation>
    <scope>NUCLEOTIDE SEQUENCE [LARGE SCALE GENOMIC DNA]</scope>
</reference>
<dbReference type="GO" id="GO:0005829">
    <property type="term" value="C:cytosol"/>
    <property type="evidence" value="ECO:0007669"/>
    <property type="project" value="TreeGrafter"/>
</dbReference>
<evidence type="ECO:0000256" key="3">
    <source>
        <dbReference type="ARBA" id="ARBA00022490"/>
    </source>
</evidence>
<dbReference type="InterPro" id="IPR046350">
    <property type="entry name" value="Cystatin_sf"/>
</dbReference>
<keyword evidence="5" id="KW-0789">Thiol protease inhibitor</keyword>
<evidence type="ECO:0000259" key="9">
    <source>
        <dbReference type="SMART" id="SM00043"/>
    </source>
</evidence>
<dbReference type="InterPro" id="IPR018073">
    <property type="entry name" value="Prot_inh_cystat_CS"/>
</dbReference>
<dbReference type="SMART" id="SM00043">
    <property type="entry name" value="CY"/>
    <property type="match status" value="1"/>
</dbReference>
<dbReference type="FunFam" id="3.10.450.10:FF:000001">
    <property type="entry name" value="Cystatin-A"/>
    <property type="match status" value="1"/>
</dbReference>
<name>A0A672G5X7_SALFA</name>
<keyword evidence="6" id="KW-0391">Immunity</keyword>
<dbReference type="PRINTS" id="PR00295">
    <property type="entry name" value="STEFINA"/>
</dbReference>
<reference evidence="10" key="2">
    <citation type="submission" date="2025-08" db="UniProtKB">
        <authorList>
            <consortium name="Ensembl"/>
        </authorList>
    </citation>
    <scope>IDENTIFICATION</scope>
</reference>
<dbReference type="Proteomes" id="UP000472267">
    <property type="component" value="Chromosome 9"/>
</dbReference>
<dbReference type="Pfam" id="PF00031">
    <property type="entry name" value="Cystatin"/>
    <property type="match status" value="1"/>
</dbReference>